<dbReference type="EMBL" id="JBHTLU010000013">
    <property type="protein sequence ID" value="MFD1220510.1"/>
    <property type="molecule type" value="Genomic_DNA"/>
</dbReference>
<proteinExistence type="predicted"/>
<sequence length="196" mass="22559">MTLTKIVKDDLKKQLKGVFSTGEKSKQVRIHTLPDLKYIMTTKVGAFDIRKLLDSNKIYKCLNRMKHYTVKHLNKNFIIGPAEFECEDRTGKETLITFMICVPDYLEDQHLHSAMVDSLGSIDPSIYFNTVPGGMFAQILHEGFYDDIALTKAKLEEELRVQGYEAIGATTEIIMTPMFFHNRCKVIIRQRIEHAE</sequence>
<name>A0ABW3ULQ9_9BACL</name>
<dbReference type="InterPro" id="IPR029442">
    <property type="entry name" value="GyrI-like"/>
</dbReference>
<dbReference type="Proteomes" id="UP001597180">
    <property type="component" value="Unassembled WGS sequence"/>
</dbReference>
<gene>
    <name evidence="2" type="ORF">ACFQ4B_10290</name>
</gene>
<protein>
    <submittedName>
        <fullName evidence="2">GyrI-like domain-containing protein</fullName>
    </submittedName>
</protein>
<organism evidence="2 3">
    <name type="scientific">Paenibacillus vulneris</name>
    <dbReference type="NCBI Taxonomy" id="1133364"/>
    <lineage>
        <taxon>Bacteria</taxon>
        <taxon>Bacillati</taxon>
        <taxon>Bacillota</taxon>
        <taxon>Bacilli</taxon>
        <taxon>Bacillales</taxon>
        <taxon>Paenibacillaceae</taxon>
        <taxon>Paenibacillus</taxon>
    </lineage>
</organism>
<accession>A0ABW3ULQ9</accession>
<dbReference type="Gene3D" id="3.20.80.10">
    <property type="entry name" value="Regulatory factor, effector binding domain"/>
    <property type="match status" value="1"/>
</dbReference>
<keyword evidence="3" id="KW-1185">Reference proteome</keyword>
<dbReference type="RefSeq" id="WP_345587146.1">
    <property type="nucleotide sequence ID" value="NZ_BAABJG010000006.1"/>
</dbReference>
<evidence type="ECO:0000313" key="3">
    <source>
        <dbReference type="Proteomes" id="UP001597180"/>
    </source>
</evidence>
<evidence type="ECO:0000259" key="1">
    <source>
        <dbReference type="Pfam" id="PF06445"/>
    </source>
</evidence>
<dbReference type="Pfam" id="PF06445">
    <property type="entry name" value="GyrI-like"/>
    <property type="match status" value="1"/>
</dbReference>
<comment type="caution">
    <text evidence="2">The sequence shown here is derived from an EMBL/GenBank/DDBJ whole genome shotgun (WGS) entry which is preliminary data.</text>
</comment>
<feature type="domain" description="GyrI-like small molecule binding" evidence="1">
    <location>
        <begin position="27"/>
        <end position="175"/>
    </location>
</feature>
<dbReference type="SUPFAM" id="SSF55136">
    <property type="entry name" value="Probable bacterial effector-binding domain"/>
    <property type="match status" value="1"/>
</dbReference>
<reference evidence="3" key="1">
    <citation type="journal article" date="2019" name="Int. J. Syst. Evol. Microbiol.">
        <title>The Global Catalogue of Microorganisms (GCM) 10K type strain sequencing project: providing services to taxonomists for standard genome sequencing and annotation.</title>
        <authorList>
            <consortium name="The Broad Institute Genomics Platform"/>
            <consortium name="The Broad Institute Genome Sequencing Center for Infectious Disease"/>
            <person name="Wu L."/>
            <person name="Ma J."/>
        </authorList>
    </citation>
    <scope>NUCLEOTIDE SEQUENCE [LARGE SCALE GENOMIC DNA]</scope>
    <source>
        <strain evidence="3">CCUG 53270</strain>
    </source>
</reference>
<evidence type="ECO:0000313" key="2">
    <source>
        <dbReference type="EMBL" id="MFD1220510.1"/>
    </source>
</evidence>
<dbReference type="InterPro" id="IPR011256">
    <property type="entry name" value="Reg_factor_effector_dom_sf"/>
</dbReference>